<dbReference type="Proteomes" id="UP000664915">
    <property type="component" value="Segment"/>
</dbReference>
<name>A0A879R2N0_9CAUD</name>
<evidence type="ECO:0000259" key="1">
    <source>
        <dbReference type="Pfam" id="PF14240"/>
    </source>
</evidence>
<evidence type="ECO:0000313" key="3">
    <source>
        <dbReference type="Proteomes" id="UP000664915"/>
    </source>
</evidence>
<evidence type="ECO:0000313" key="2">
    <source>
        <dbReference type="EMBL" id="QPX48159.1"/>
    </source>
</evidence>
<dbReference type="EMBL" id="MW015081">
    <property type="protein sequence ID" value="QPX48159.1"/>
    <property type="molecule type" value="Genomic_DNA"/>
</dbReference>
<organism evidence="2 3">
    <name type="scientific">Synechococcus phage S-SRM01</name>
    <dbReference type="NCBI Taxonomy" id="2781608"/>
    <lineage>
        <taxon>Viruses</taxon>
        <taxon>Duplodnaviria</taxon>
        <taxon>Heunggongvirae</taxon>
        <taxon>Uroviricota</taxon>
        <taxon>Caudoviricetes</taxon>
        <taxon>Pantevenvirales</taxon>
        <taxon>Kyanoviridae</taxon>
        <taxon>Serangoonvirus</taxon>
        <taxon>Serangoonvirus essarone</taxon>
    </lineage>
</organism>
<reference evidence="2" key="1">
    <citation type="submission" date="2020-09" db="EMBL/GenBank/DDBJ databases">
        <authorList>
            <person name="Zhang D."/>
            <person name="Hatherill J.R."/>
            <person name="Ramirez J.F."/>
            <person name="Edinger B."/>
            <person name="Balarin R."/>
            <person name="Sullivan A."/>
            <person name="Humpal K.M."/>
            <person name="Guseva A."/>
            <person name="Butela K.A."/>
            <person name="Garlena R.A."/>
            <person name="Russell D.A."/>
            <person name="Pope W.H."/>
            <person name="Jacobs-Sera D."/>
            <person name="Hatfull G.F."/>
        </authorList>
    </citation>
    <scope>NUCLEOTIDE SEQUENCE</scope>
</reference>
<sequence>MIQTGFESRVKVQQIIDSQLPEFILDESPKASEFLKQYYISQEYQGGPVDIAENLDQYIQLDNLTSEVVVGYTTLEGDISSSSTSITVSSTRGFPAKYGLLKIDDEIITYTSISGNTFTGCVRGFSGVTNYHKDLQYSELVFSQSSASSHASGASVQNLSSLFLQEFYKKIKFSLTPGLEGLNFTDNLDVGNFIKEARTLYESKGTPESFRILFNVLYGETPSIINLEKYLIKPSDAGYIRRNVAIISNISGDPTKLVGQTIKKSTDEFTSAAVSEVETISRNGVTYYKLNFFVGYDDTYPNVTGTFAITPNTKVIEEVVVTPKENGTTVISVDSTVGFADSGSIFFGSTEIFYSDKSVNQFLGCYVKTSSSITIPKTSSLISNETYYGYEDGDLTKKVEFRITGVLSNLDIETVNYELLDNDIISPKNLGEIIERGSSTKEIFANSWIYNTSSRYQIESFVGNTITTKSSVDSSSLTVGDFVEILQRNTEIVIPGFENATVNSISANVVTINVSTSSLNSLDKYDIRRKIKKASSSIVPIDFGNDKVISDVQNVYIERPDHFYVASNSLPSYQIQVDVFGYDVFELTGYDPDTESYSIIDFNTEVSFINGDRVFYSPDINNPIIGLSEGSYFVEVLSNKRQIKLYLSGPVVGTDDFVYFGEGQSSTPSGTHNFTLYSQRSNKISGQKVLKKFKLNPDLGSNDNNQTLPGSIGMLKNGVEIYSFKTNDKIYYGPIDNVDVLNGGEDFDVVNPPLLELSYGTGLIQPVVIGSVQNIFVDPQDFNIDVIVSVALTGGNGSGASFSPIIEKSIREIEFDARTISNGGGLDIINDRISFASTHNLINGQPIVYDSNFNSAIGVGTFNGSNLNQSKTLISGNTYYTKVINDKTIEIYQSLSDYNAGINTVGFTTIGNSGIQRFKTEPKNKLTGISVINGGSGYANRLLRVSPIGISTYDHTITFKNHGFGDGEIVSYDYEISAISGLSTSNNYTILKLNSDKFRLCNAGIGGTDTSNYQRKNYVKFTSTGSGYQTFKYPDIELKVEYSSVGLGSTQVRGVINATPVIRGKISEVYVYNRGTDYGSTTLNVHKRPQIIIKNGKNAQFRPTIVNGRITDVQVLYGGTEYYSTPDLVITGSGIGAIIRPVVSNNKITDVIVVNPGTGYTSTNISIKAVSAGKNEVLRVNVRELTLNNSYKYGIQNEFYRNPSSEVLIENDNGLKYAVIGYSQNIKTNFNDNSDLSGQHSDIIGWAYDGNPIYGSFGYSDPNDINSSVKKLQPGYSIVTLENRPSTTDFPYGYFIEDYKYTENGDLDQYNGRFGKTKDFPEGVYAYFATTETNIDGEIVGKFPYFIGNEYRSPYLLENIDLNQSFNFNESNLLRNTLPYNVNEEYAGNDFIIESNEIIQQKTLVESVSTGSVSGFEIVKSGSDYSIGDPVIFDDTTSGGGGISAEVSRIVGKDIININTAVESYNNSILEWQNGGKIKVYISPYHNFRSGDNINISGLSTQVSDLNGSYTVGLTTYVATLDKNIPNFASTGIVTDIYLSSIPENISIGSSIQIENEIFSILNVYSNFGIVRVDRSSAGVSHTQTTPVYFLPDSFTVNKTTPYFDSQTNSKIYFNPTLSVGIGTTTGSGVSVNYSIGITTYTTFIPTQSIFLPNHPFKTNQQVVLRKPSGSSAISVSNTPGSLSFNILSGSSEVVYVINKSKDYIGIVTNVGLTTTGGLFFQSKGTDDYHYSIESNLPQVKAKVNKILSVVSVSTSHQLRIGDEVNLEVKPNLTVGIGSSTSINVRLNSLTQKIVLNPLEFTSTGINTVTNTISINSHNLKTGDKILYESLGTLPSGISTGNYFAYRVDENTIKLCETLFDSFNSPPHAVSIGGTGSGNQKISLVNPQIRFTKNNNIVFNLSDSSLLGYDFKIYYDSNFTKEFVSIATTESLSVIGVGTIGLSSTASLTLNYSEGVPEKLYYNLEKSGYISTADTDVANYSEIVFENSQYNGQYSVVSVGNTTFTISLKQIPENTYYDQNDCDVIQYSTTSQTATGGIHKVRLLSGGSSYTSLPLFDRVDSENGSGAFIVPVSTTIGKLKQSRIINEGFEYSSDKTLRPTASIPQFAYISSSNTIDTINILNGGQNYTSPPDLICVNSDSGELIDSGLLRANLSGSSIVSVTIENEPKGLPINPVTIRAINNSNGISINTIQSSSGVVTCFLTTPLAGFTSAPFAIGDRIFVEGIQKSGSAGDGFNSSNYGYQFFTVTNFQNINPAKLEFNLSGLSTNPGIAKTIQESYATIINFNSYPQFESIQKFSPFAIGEKLSSNNENGFAVRDLIVVNCDENFVRVSGNYKLSEGEVIKGTESSNLATIDSVKTIDGVYNVDYFNLQEFGWKSDTGKLSENFQVTSDNDYYQNLSYSVKSSKTWEEIVTPVNNLLHISGTKNFADTQILQSVQSGIGTTESTLSLLNVFESDNRVDTINNLDLVVDIDTFENKSKFIKFNNASLSDYILCKTNRVLKIDDISSLFSSENDESIGVSNISQINSGNNYNRFLIQTRNIFTNETQFTELITINDDQNIFTLQKASLSSLNSENGLANIEGYIDINSNFYLRFEPEDINNSDFDIKILQDTFTSKTGVGTTQSVGFVDLISANKIVSSGITTSIFDLNSSKYSAIYSNIHILNSDSSNMNYVEVYLTHDGTNTYISEYYFDDDLTESSSSFIGSFGASITGGILSLNYTNTSSETITVRTKNVGFGTTAVGTGNYRFKLPGQSDGNERTVVFQSQFNNISSGSTSILVLDKSLFTSSKSVVKVGLGETSALHQIMAINEGNNSYSVQYPFLSIGSTSGIGTFGAEISGNDFIVKFYADPSISGNLEILSFSENFYTQLDTVNIPPALNYTPVQQSVKVAKYFGANSVSINKYDFEAKYEGVPIFMKTFNPSDSDVLNPVTGVFTISNHFFNTGEQLIYTPKSSFIGIGTSAMGIGATANYVGVVTTILPSVVYAIKDSNDTFRLSTRQEYASLGIGVTFTSFGLGNAHQLEMYKKNEKSIITINDVVQSPLAYSNITHTLSGNGGQIGTASTIFAISGISSITPTDILKVDNEYMRVENVGLGTTNVGPITFNGSISLVEVTRGFVGSTAGVHTDTSTARIYRGSYNIAESTIFFTEAPRGNSLDLLGPSESNLPRERASFSGRVFLREDYTTNQVYDDISDQFTGIGQTFILTTQGINTVGLGTSGGSGIVFINNIFQSPTTFNNSSNNYFVTENLGITSITFTGITSTNDSLFTSEYDINQNQLPRGGVIVSLGSTGGLGIAPLVGASVTAVVGAGGTIVAIGIGTMDIIGSGYRYPVSVAVTESGHIGTGAVITANVGAGGTLSFNVVNPGTGYTNPTINVSSPSYENLPITGVSRLGIGSTTDTGIGLLLNIEVGASSTTTGIGSTLFEVKTFKITRNGYSFRVGDVFKPVGLVTAKGLSSPISEFELTVLDVFTDSFSSWQFGELDYIDSLKQYQDGIRTRFPLFYNSELLSFEIDENDPDSQLIDLDSVLLIFINGVLQEPGVSYQFSGGTSFTFSVAPEPEDDIAVFFYRGTRDQDTLQINAVETIKVGDTVQIFSNNANIENTITQDKRIIYDISASDKIETNLYTNQGVDEVNNKPLYWTKQKTDLILNGETISKSRDSLESQIYPTANIIGNFNNSTSEIFVDDSSLFNYENQSPINFDAFIFSNDSAEEYEIITDISDVEGYDVSIIGIETTNGIGAPLALKFTLDRDPFSFPDLQVGYPVYISETSVGQGVTSINTSNTDIVAISTSFLNNIYQIHAINSTLGIITCNIASNTSIVGIATTGTLDYPIGRLSWGRLSGFSRSANPISIGVTGYTSSVGITTFGYNAGLSTYPIIQRRGYGLRSNGSLKKDL</sequence>
<feature type="domain" description="YHYH" evidence="1">
    <location>
        <begin position="1232"/>
        <end position="1335"/>
    </location>
</feature>
<dbReference type="Pfam" id="PF14240">
    <property type="entry name" value="YHYH"/>
    <property type="match status" value="1"/>
</dbReference>
<keyword evidence="3" id="KW-1185">Reference proteome</keyword>
<proteinExistence type="predicted"/>
<dbReference type="RefSeq" id="YP_010670169.1">
    <property type="nucleotide sequence ID" value="NC_070963.1"/>
</dbReference>
<dbReference type="GeneID" id="77946364"/>
<dbReference type="InterPro" id="IPR025924">
    <property type="entry name" value="YHYH_dom"/>
</dbReference>
<accession>A0A879R2N0</accession>
<dbReference type="KEGG" id="vg:77946364"/>
<protein>
    <submittedName>
        <fullName evidence="2">Baseplate wedge initiator</fullName>
    </submittedName>
</protein>